<dbReference type="FunFam" id="3.40.50.720:FF:000428">
    <property type="entry name" value="Leucoanthocyanidin reductase"/>
    <property type="match status" value="1"/>
</dbReference>
<dbReference type="OrthoDB" id="2735536at2759"/>
<dbReference type="Pfam" id="PF01370">
    <property type="entry name" value="Epimerase"/>
    <property type="match status" value="1"/>
</dbReference>
<proteinExistence type="predicted"/>
<dbReference type="STRING" id="4540.A0A3L6QBH5"/>
<comment type="caution">
    <text evidence="3">The sequence shown here is derived from an EMBL/GenBank/DDBJ whole genome shotgun (WGS) entry which is preliminary data.</text>
</comment>
<dbReference type="InterPro" id="IPR036291">
    <property type="entry name" value="NAD(P)-bd_dom_sf"/>
</dbReference>
<dbReference type="AlphaFoldDB" id="A0A3L6QBH5"/>
<dbReference type="Proteomes" id="UP000275267">
    <property type="component" value="Unassembled WGS sequence"/>
</dbReference>
<dbReference type="CDD" id="cd08958">
    <property type="entry name" value="FR_SDR_e"/>
    <property type="match status" value="1"/>
</dbReference>
<dbReference type="GO" id="GO:0016616">
    <property type="term" value="F:oxidoreductase activity, acting on the CH-OH group of donors, NAD or NADP as acceptor"/>
    <property type="evidence" value="ECO:0007669"/>
    <property type="project" value="TreeGrafter"/>
</dbReference>
<evidence type="ECO:0000313" key="4">
    <source>
        <dbReference type="Proteomes" id="UP000275267"/>
    </source>
</evidence>
<name>A0A3L6QBH5_PANMI</name>
<evidence type="ECO:0000256" key="1">
    <source>
        <dbReference type="ARBA" id="ARBA00023002"/>
    </source>
</evidence>
<accession>A0A3L6QBH5</accession>
<feature type="domain" description="NAD-dependent epimerase/dehydratase" evidence="2">
    <location>
        <begin position="11"/>
        <end position="259"/>
    </location>
</feature>
<dbReference type="EMBL" id="PQIB02000013">
    <property type="protein sequence ID" value="RLM74577.1"/>
    <property type="molecule type" value="Genomic_DNA"/>
</dbReference>
<keyword evidence="4" id="KW-1185">Reference proteome</keyword>
<dbReference type="InterPro" id="IPR050425">
    <property type="entry name" value="NAD(P)_dehydrat-like"/>
</dbReference>
<dbReference type="PANTHER" id="PTHR10366">
    <property type="entry name" value="NAD DEPENDENT EPIMERASE/DEHYDRATASE"/>
    <property type="match status" value="1"/>
</dbReference>
<organism evidence="3 4">
    <name type="scientific">Panicum miliaceum</name>
    <name type="common">Proso millet</name>
    <name type="synonym">Broomcorn millet</name>
    <dbReference type="NCBI Taxonomy" id="4540"/>
    <lineage>
        <taxon>Eukaryota</taxon>
        <taxon>Viridiplantae</taxon>
        <taxon>Streptophyta</taxon>
        <taxon>Embryophyta</taxon>
        <taxon>Tracheophyta</taxon>
        <taxon>Spermatophyta</taxon>
        <taxon>Magnoliopsida</taxon>
        <taxon>Liliopsida</taxon>
        <taxon>Poales</taxon>
        <taxon>Poaceae</taxon>
        <taxon>PACMAD clade</taxon>
        <taxon>Panicoideae</taxon>
        <taxon>Panicodae</taxon>
        <taxon>Paniceae</taxon>
        <taxon>Panicinae</taxon>
        <taxon>Panicum</taxon>
        <taxon>Panicum sect. Panicum</taxon>
    </lineage>
</organism>
<gene>
    <name evidence="3" type="ORF">C2845_PM15G23010</name>
</gene>
<dbReference type="Gene3D" id="3.40.50.720">
    <property type="entry name" value="NAD(P)-binding Rossmann-like Domain"/>
    <property type="match status" value="1"/>
</dbReference>
<protein>
    <submittedName>
        <fullName evidence="3">Anthocyanidin reductase-like</fullName>
    </submittedName>
</protein>
<dbReference type="InterPro" id="IPR001509">
    <property type="entry name" value="Epimerase_deHydtase"/>
</dbReference>
<reference evidence="4" key="1">
    <citation type="journal article" date="2019" name="Nat. Commun.">
        <title>The genome of broomcorn millet.</title>
        <authorList>
            <person name="Zou C."/>
            <person name="Miki D."/>
            <person name="Li D."/>
            <person name="Tang Q."/>
            <person name="Xiao L."/>
            <person name="Rajput S."/>
            <person name="Deng P."/>
            <person name="Jia W."/>
            <person name="Huang R."/>
            <person name="Zhang M."/>
            <person name="Sun Y."/>
            <person name="Hu J."/>
            <person name="Fu X."/>
            <person name="Schnable P.S."/>
            <person name="Li F."/>
            <person name="Zhang H."/>
            <person name="Feng B."/>
            <person name="Zhu X."/>
            <person name="Liu R."/>
            <person name="Schnable J.C."/>
            <person name="Zhu J.-K."/>
            <person name="Zhang H."/>
        </authorList>
    </citation>
    <scope>NUCLEOTIDE SEQUENCE [LARGE SCALE GENOMIC DNA]</scope>
</reference>
<keyword evidence="1" id="KW-0560">Oxidoreductase</keyword>
<evidence type="ECO:0000313" key="3">
    <source>
        <dbReference type="EMBL" id="RLM74577.1"/>
    </source>
</evidence>
<dbReference type="PANTHER" id="PTHR10366:SF839">
    <property type="entry name" value="NAD-DEPENDENT EPIMERASE_DEHYDRATASE DOMAIN-CONTAINING PROTEIN"/>
    <property type="match status" value="1"/>
</dbReference>
<evidence type="ECO:0000259" key="2">
    <source>
        <dbReference type="Pfam" id="PF01370"/>
    </source>
</evidence>
<sequence length="340" mass="36804">MSAGNRKKVACVTGGSGYIGSALVKMLLEKGYAVKTTVRNPDDMAKNSHLKHLQALGQLEVLRADLDEEGSFDEAVAGCDYAFLVASPMNLKSEDPEVEQIEPAVRGTLNVLRSCAKAGTVKRVILTSSAAAVIRRPELQGDGHVLDEESWSNVEYLSTNKPGFWGYPVSKVLLEKEAIRFAEEHGISLVTVCPVVTVGPAPAPSARTSVPNCLSLLSGDEAEFAVLRGIERGSGTVALVHVDDVCRAELFVAEEPAAAGRYLCSSLDTTILELARFLAHKYPQHPVKTNLLSGDLLEKPRVRLSSAKLVREGFEYKYKTLDAMYNDMIEYGKALGILPN</sequence>
<dbReference type="SUPFAM" id="SSF51735">
    <property type="entry name" value="NAD(P)-binding Rossmann-fold domains"/>
    <property type="match status" value="1"/>
</dbReference>